<accession>A0A183SLM1</accession>
<evidence type="ECO:0000313" key="3">
    <source>
        <dbReference type="WBParaSite" id="SSLN_0000528201-mRNA-1"/>
    </source>
</evidence>
<gene>
    <name evidence="1" type="ORF">SSLN_LOCUS5119</name>
</gene>
<dbReference type="OrthoDB" id="6274432at2759"/>
<dbReference type="EMBL" id="UYSU01033121">
    <property type="protein sequence ID" value="VDL91504.1"/>
    <property type="molecule type" value="Genomic_DNA"/>
</dbReference>
<reference evidence="1 2" key="2">
    <citation type="submission" date="2018-11" db="EMBL/GenBank/DDBJ databases">
        <authorList>
            <consortium name="Pathogen Informatics"/>
        </authorList>
    </citation>
    <scope>NUCLEOTIDE SEQUENCE [LARGE SCALE GENOMIC DNA]</scope>
    <source>
        <strain evidence="1 2">NST_G2</strain>
    </source>
</reference>
<reference evidence="3" key="1">
    <citation type="submission" date="2016-06" db="UniProtKB">
        <authorList>
            <consortium name="WormBaseParasite"/>
        </authorList>
    </citation>
    <scope>IDENTIFICATION</scope>
</reference>
<dbReference type="Proteomes" id="UP000275846">
    <property type="component" value="Unassembled WGS sequence"/>
</dbReference>
<name>A0A183SLM1_SCHSO</name>
<dbReference type="WBParaSite" id="SSLN_0000528201-mRNA-1">
    <property type="protein sequence ID" value="SSLN_0000528201-mRNA-1"/>
    <property type="gene ID" value="SSLN_0000528201"/>
</dbReference>
<keyword evidence="2" id="KW-1185">Reference proteome</keyword>
<evidence type="ECO:0000313" key="1">
    <source>
        <dbReference type="EMBL" id="VDL91504.1"/>
    </source>
</evidence>
<protein>
    <submittedName>
        <fullName evidence="3">Helitron_like_N domain-containing protein</fullName>
    </submittedName>
</protein>
<evidence type="ECO:0000313" key="2">
    <source>
        <dbReference type="Proteomes" id="UP000275846"/>
    </source>
</evidence>
<organism evidence="3">
    <name type="scientific">Schistocephalus solidus</name>
    <name type="common">Tapeworm</name>
    <dbReference type="NCBI Taxonomy" id="70667"/>
    <lineage>
        <taxon>Eukaryota</taxon>
        <taxon>Metazoa</taxon>
        <taxon>Spiralia</taxon>
        <taxon>Lophotrochozoa</taxon>
        <taxon>Platyhelminthes</taxon>
        <taxon>Cestoda</taxon>
        <taxon>Eucestoda</taxon>
        <taxon>Diphyllobothriidea</taxon>
        <taxon>Diphyllobothriidae</taxon>
        <taxon>Schistocephalus</taxon>
    </lineage>
</organism>
<sequence length="149" mass="17484">MREHVEKRQLTVFFFFHRELLQEAWDSTAESINRHFDLPAAYQALREQINGADEGPTRQSRRFGMRINVHNVAIHRRDRLSFVFAHALEFDHSFKGDGTEVIVMANNKYARDFLETLSSSTTSINHPVDLDPHYEGLHARLTQLRRKHN</sequence>
<proteinExistence type="predicted"/>
<dbReference type="AlphaFoldDB" id="A0A183SLM1"/>